<evidence type="ECO:0000256" key="1">
    <source>
        <dbReference type="SAM" id="MobiDB-lite"/>
    </source>
</evidence>
<name>A0A9P6QCQ6_9FUNG</name>
<dbReference type="AlphaFoldDB" id="A0A9P6QCQ6"/>
<gene>
    <name evidence="2" type="ORF">DFQ27_001342</name>
</gene>
<evidence type="ECO:0000313" key="3">
    <source>
        <dbReference type="Proteomes" id="UP000807716"/>
    </source>
</evidence>
<proteinExistence type="predicted"/>
<feature type="compositionally biased region" description="Polar residues" evidence="1">
    <location>
        <begin position="356"/>
        <end position="375"/>
    </location>
</feature>
<reference evidence="2" key="1">
    <citation type="journal article" date="2020" name="Fungal Divers.">
        <title>Resolving the Mortierellaceae phylogeny through synthesis of multi-gene phylogenetics and phylogenomics.</title>
        <authorList>
            <person name="Vandepol N."/>
            <person name="Liber J."/>
            <person name="Desiro A."/>
            <person name="Na H."/>
            <person name="Kennedy M."/>
            <person name="Barry K."/>
            <person name="Grigoriev I.V."/>
            <person name="Miller A.N."/>
            <person name="O'Donnell K."/>
            <person name="Stajich J.E."/>
            <person name="Bonito G."/>
        </authorList>
    </citation>
    <scope>NUCLEOTIDE SEQUENCE</scope>
    <source>
        <strain evidence="2">BC1065</strain>
    </source>
</reference>
<keyword evidence="3" id="KW-1185">Reference proteome</keyword>
<protein>
    <submittedName>
        <fullName evidence="2">Uncharacterized protein</fullName>
    </submittedName>
</protein>
<evidence type="ECO:0000313" key="2">
    <source>
        <dbReference type="EMBL" id="KAG0264223.1"/>
    </source>
</evidence>
<dbReference type="OrthoDB" id="2418706at2759"/>
<feature type="region of interest" description="Disordered" evidence="1">
    <location>
        <begin position="121"/>
        <end position="142"/>
    </location>
</feature>
<dbReference type="EMBL" id="JAAAJB010000144">
    <property type="protein sequence ID" value="KAG0264223.1"/>
    <property type="molecule type" value="Genomic_DNA"/>
</dbReference>
<sequence length="375" mass="42137">MEQQAKIAIARGRPSNEPYQRYSWTLERLVRIYKVDASPSRVVLLDYMKATIPSHVLDTMTLLYVMDVRSNLVKVADPSKSLAIDSAHLFITYLEKMHGPDDCEDRKRLLATLDELGAKDRPPKRLTKAASPTDASANPADPTTLRINRSYLRFKEGDQPVGFLTKPQRRVTNKESESYLANNIYRLLGNLVDVEDAIAQFEAEIRSRKQNALAAGIPFPEPPNWDFCASAFIKVTLSDAVRRDQVVRLVHDGRRANETWVEFARRLRTEMRLYSMNDSEADYFVPALQEKVTEVINNMLTNFGLSAGHRVRHFAAFNDFVEELSAMHGPANVKKRSADGDSPRPAKSRSLARSGATMSTQLSSSPPTVHSKSTA</sequence>
<feature type="region of interest" description="Disordered" evidence="1">
    <location>
        <begin position="330"/>
        <end position="375"/>
    </location>
</feature>
<comment type="caution">
    <text evidence="2">The sequence shown here is derived from an EMBL/GenBank/DDBJ whole genome shotgun (WGS) entry which is preliminary data.</text>
</comment>
<dbReference type="Proteomes" id="UP000807716">
    <property type="component" value="Unassembled WGS sequence"/>
</dbReference>
<accession>A0A9P6QCQ6</accession>
<organism evidence="2 3">
    <name type="scientific">Actinomortierella ambigua</name>
    <dbReference type="NCBI Taxonomy" id="1343610"/>
    <lineage>
        <taxon>Eukaryota</taxon>
        <taxon>Fungi</taxon>
        <taxon>Fungi incertae sedis</taxon>
        <taxon>Mucoromycota</taxon>
        <taxon>Mortierellomycotina</taxon>
        <taxon>Mortierellomycetes</taxon>
        <taxon>Mortierellales</taxon>
        <taxon>Mortierellaceae</taxon>
        <taxon>Actinomortierella</taxon>
    </lineage>
</organism>